<accession>A0A5A7PD49</accession>
<dbReference type="EMBL" id="BKCP01004405">
    <property type="protein sequence ID" value="GER30865.1"/>
    <property type="molecule type" value="Genomic_DNA"/>
</dbReference>
<comment type="caution">
    <text evidence="1">The sequence shown here is derived from an EMBL/GenBank/DDBJ whole genome shotgun (WGS) entry which is preliminary data.</text>
</comment>
<dbReference type="Proteomes" id="UP000325081">
    <property type="component" value="Unassembled WGS sequence"/>
</dbReference>
<name>A0A5A7PD49_STRAF</name>
<evidence type="ECO:0000313" key="2">
    <source>
        <dbReference type="Proteomes" id="UP000325081"/>
    </source>
</evidence>
<gene>
    <name evidence="1" type="ORF">STAS_06831</name>
</gene>
<dbReference type="AlphaFoldDB" id="A0A5A7PD49"/>
<reference evidence="2" key="1">
    <citation type="journal article" date="2019" name="Curr. Biol.">
        <title>Genome Sequence of Striga asiatica Provides Insight into the Evolution of Plant Parasitism.</title>
        <authorList>
            <person name="Yoshida S."/>
            <person name="Kim S."/>
            <person name="Wafula E.K."/>
            <person name="Tanskanen J."/>
            <person name="Kim Y.M."/>
            <person name="Honaas L."/>
            <person name="Yang Z."/>
            <person name="Spallek T."/>
            <person name="Conn C.E."/>
            <person name="Ichihashi Y."/>
            <person name="Cheong K."/>
            <person name="Cui S."/>
            <person name="Der J.P."/>
            <person name="Gundlach H."/>
            <person name="Jiao Y."/>
            <person name="Hori C."/>
            <person name="Ishida J.K."/>
            <person name="Kasahara H."/>
            <person name="Kiba T."/>
            <person name="Kim M.S."/>
            <person name="Koo N."/>
            <person name="Laohavisit A."/>
            <person name="Lee Y.H."/>
            <person name="Lumba S."/>
            <person name="McCourt P."/>
            <person name="Mortimer J.C."/>
            <person name="Mutuku J.M."/>
            <person name="Nomura T."/>
            <person name="Sasaki-Sekimoto Y."/>
            <person name="Seto Y."/>
            <person name="Wang Y."/>
            <person name="Wakatake T."/>
            <person name="Sakakibara H."/>
            <person name="Demura T."/>
            <person name="Yamaguchi S."/>
            <person name="Yoneyama K."/>
            <person name="Manabe R.I."/>
            <person name="Nelson D.C."/>
            <person name="Schulman A.H."/>
            <person name="Timko M.P."/>
            <person name="dePamphilis C.W."/>
            <person name="Choi D."/>
            <person name="Shirasu K."/>
        </authorList>
    </citation>
    <scope>NUCLEOTIDE SEQUENCE [LARGE SCALE GENOMIC DNA]</scope>
    <source>
        <strain evidence="2">cv. UVA1</strain>
    </source>
</reference>
<proteinExistence type="predicted"/>
<protein>
    <submittedName>
        <fullName evidence="1">Gamma-aminobutyraldehyde dehydrogenase</fullName>
    </submittedName>
</protein>
<sequence length="122" mass="14497">MDDRLFPLLWRENVRFALGAAFCLFALPVGGLFQDWVPVCGRSQGWVLAPWIDVHLLLSHWRMLPASNKLTFEASCKDEKIFFKEMMMIYMYVVKLFVQKRSFCLQLVEILLRLDKYWIYIA</sequence>
<keyword evidence="2" id="KW-1185">Reference proteome</keyword>
<evidence type="ECO:0000313" key="1">
    <source>
        <dbReference type="EMBL" id="GER30865.1"/>
    </source>
</evidence>
<organism evidence="1 2">
    <name type="scientific">Striga asiatica</name>
    <name type="common">Asiatic witchweed</name>
    <name type="synonym">Buchnera asiatica</name>
    <dbReference type="NCBI Taxonomy" id="4170"/>
    <lineage>
        <taxon>Eukaryota</taxon>
        <taxon>Viridiplantae</taxon>
        <taxon>Streptophyta</taxon>
        <taxon>Embryophyta</taxon>
        <taxon>Tracheophyta</taxon>
        <taxon>Spermatophyta</taxon>
        <taxon>Magnoliopsida</taxon>
        <taxon>eudicotyledons</taxon>
        <taxon>Gunneridae</taxon>
        <taxon>Pentapetalae</taxon>
        <taxon>asterids</taxon>
        <taxon>lamiids</taxon>
        <taxon>Lamiales</taxon>
        <taxon>Orobanchaceae</taxon>
        <taxon>Buchnereae</taxon>
        <taxon>Striga</taxon>
    </lineage>
</organism>